<protein>
    <submittedName>
        <fullName evidence="1">Uncharacterized protein</fullName>
    </submittedName>
</protein>
<comment type="caution">
    <text evidence="1">The sequence shown here is derived from an EMBL/GenBank/DDBJ whole genome shotgun (WGS) entry which is preliminary data.</text>
</comment>
<organism evidence="1 2">
    <name type="scientific">Trichoglossum hirsutum</name>
    <dbReference type="NCBI Taxonomy" id="265104"/>
    <lineage>
        <taxon>Eukaryota</taxon>
        <taxon>Fungi</taxon>
        <taxon>Dikarya</taxon>
        <taxon>Ascomycota</taxon>
        <taxon>Pezizomycotina</taxon>
        <taxon>Geoglossomycetes</taxon>
        <taxon>Geoglossales</taxon>
        <taxon>Geoglossaceae</taxon>
        <taxon>Trichoglossum</taxon>
    </lineage>
</organism>
<sequence>MVVGGETYNGYNPNGSPLSMDDILFDSNVIVRDTGKAPLMGILNAYGGVIQNIGFTNN</sequence>
<accession>A0A9P8KWC6</accession>
<dbReference type="Proteomes" id="UP000750711">
    <property type="component" value="Unassembled WGS sequence"/>
</dbReference>
<feature type="non-terminal residue" evidence="1">
    <location>
        <position position="58"/>
    </location>
</feature>
<evidence type="ECO:0000313" key="1">
    <source>
        <dbReference type="EMBL" id="KAH0533876.1"/>
    </source>
</evidence>
<gene>
    <name evidence="1" type="ORF">GP486_008956</name>
</gene>
<keyword evidence="2" id="KW-1185">Reference proteome</keyword>
<proteinExistence type="predicted"/>
<reference evidence="1" key="1">
    <citation type="submission" date="2021-03" db="EMBL/GenBank/DDBJ databases">
        <title>Comparative genomics and phylogenomic investigation of the class Geoglossomycetes provide insights into ecological specialization and systematics.</title>
        <authorList>
            <person name="Melie T."/>
            <person name="Pirro S."/>
            <person name="Miller A.N."/>
            <person name="Quandt A."/>
        </authorList>
    </citation>
    <scope>NUCLEOTIDE SEQUENCE</scope>
    <source>
        <strain evidence="1">CAQ_001_2017</strain>
    </source>
</reference>
<dbReference type="EMBL" id="JAGHQM010004629">
    <property type="protein sequence ID" value="KAH0533876.1"/>
    <property type="molecule type" value="Genomic_DNA"/>
</dbReference>
<evidence type="ECO:0000313" key="2">
    <source>
        <dbReference type="Proteomes" id="UP000750711"/>
    </source>
</evidence>
<name>A0A9P8KWC6_9PEZI</name>
<dbReference type="AlphaFoldDB" id="A0A9P8KWC6"/>